<dbReference type="Proteomes" id="UP000077519">
    <property type="component" value="Unassembled WGS sequence"/>
</dbReference>
<keyword evidence="2" id="KW-1185">Reference proteome</keyword>
<evidence type="ECO:0000313" key="2">
    <source>
        <dbReference type="Proteomes" id="UP000077519"/>
    </source>
</evidence>
<evidence type="ECO:0000313" key="1">
    <source>
        <dbReference type="EMBL" id="OAK53806.1"/>
    </source>
</evidence>
<proteinExistence type="predicted"/>
<accession>A0A177YE29</accession>
<dbReference type="EMBL" id="LVHI01000015">
    <property type="protein sequence ID" value="OAK53806.1"/>
    <property type="molecule type" value="Genomic_DNA"/>
</dbReference>
<name>A0A177YE29_9NOCA</name>
<comment type="caution">
    <text evidence="1">The sequence shown here is derived from an EMBL/GenBank/DDBJ whole genome shotgun (WGS) entry which is preliminary data.</text>
</comment>
<protein>
    <submittedName>
        <fullName evidence="1">Uncharacterized protein</fullName>
    </submittedName>
</protein>
<gene>
    <name evidence="1" type="ORF">A3K89_22050</name>
</gene>
<dbReference type="AlphaFoldDB" id="A0A177YE29"/>
<sequence length="276" mass="31011">MEIPDPVTVHLGTAWPREQFLALYREEDPDLNELIFAVPDHDAGDLVAWVVPGDVPAILNTEVFAGQDSDCEVEDSAGWNLRGVAIVGVERRLGHKLPRPPATLDRGLSKSFLDAYEAERESPTPWYVFDATGCWDAVVDRTREARYEWRCECCRQLFEQVPLAQARAVLQPHATNESFRGFMVLCANCHAMAHDPFTESMAELVMAHRSPCPQCDRHTVAYLMFGMPPGPQPGVLSMNCVLAGEPVEQMNSRCITCGHTWFDESPREEAEEDFEF</sequence>
<organism evidence="1 2">
    <name type="scientific">Rhodococcoides kyotonense</name>
    <dbReference type="NCBI Taxonomy" id="398843"/>
    <lineage>
        <taxon>Bacteria</taxon>
        <taxon>Bacillati</taxon>
        <taxon>Actinomycetota</taxon>
        <taxon>Actinomycetes</taxon>
        <taxon>Mycobacteriales</taxon>
        <taxon>Nocardiaceae</taxon>
        <taxon>Rhodococcoides</taxon>
    </lineage>
</organism>
<reference evidence="1 2" key="1">
    <citation type="submission" date="2016-03" db="EMBL/GenBank/DDBJ databases">
        <title>Genome sequence of Rhodococcus kyotonensis KB10.</title>
        <authorList>
            <person name="Jeong H."/>
            <person name="Hong C.E."/>
            <person name="Jo S.H."/>
            <person name="Park J.M."/>
        </authorList>
    </citation>
    <scope>NUCLEOTIDE SEQUENCE [LARGE SCALE GENOMIC DNA]</scope>
    <source>
        <strain evidence="1 2">KB10</strain>
    </source>
</reference>
<dbReference type="RefSeq" id="WP_068426787.1">
    <property type="nucleotide sequence ID" value="NZ_LVHI01000015.1"/>
</dbReference>